<dbReference type="Proteomes" id="UP000471501">
    <property type="component" value="Unassembled WGS sequence"/>
</dbReference>
<evidence type="ECO:0000313" key="2">
    <source>
        <dbReference type="Proteomes" id="UP000471501"/>
    </source>
</evidence>
<keyword evidence="2" id="KW-1185">Reference proteome</keyword>
<comment type="caution">
    <text evidence="1">The sequence shown here is derived from an EMBL/GenBank/DDBJ whole genome shotgun (WGS) entry which is preliminary data.</text>
</comment>
<organism evidence="1 2">
    <name type="scientific">Flavobacterium hydrocarbonoxydans</name>
    <dbReference type="NCBI Taxonomy" id="2683249"/>
    <lineage>
        <taxon>Bacteria</taxon>
        <taxon>Pseudomonadati</taxon>
        <taxon>Bacteroidota</taxon>
        <taxon>Flavobacteriia</taxon>
        <taxon>Flavobacteriales</taxon>
        <taxon>Flavobacteriaceae</taxon>
        <taxon>Flavobacterium</taxon>
    </lineage>
</organism>
<evidence type="ECO:0000313" key="1">
    <source>
        <dbReference type="EMBL" id="MWB96299.1"/>
    </source>
</evidence>
<protein>
    <submittedName>
        <fullName evidence="1">Uncharacterized protein</fullName>
    </submittedName>
</protein>
<dbReference type="RefSeq" id="WP_160376195.1">
    <property type="nucleotide sequence ID" value="NZ_WSTB01000012.1"/>
</dbReference>
<dbReference type="EMBL" id="WSTB01000012">
    <property type="protein sequence ID" value="MWB96299.1"/>
    <property type="molecule type" value="Genomic_DNA"/>
</dbReference>
<proteinExistence type="predicted"/>
<sequence length="170" mass="19938">MSLSFFSFPGTINAYFEEKSQEQRFRRAFAADKIVNEMSKETVYKMPMFSDIELIENENHLLIKGAVRSLAAVCYEFSNMEQLPDGYCVQLGEWKLVVKEDIINCNRENKTIMMPPDYWLFMSSKLRDSIYADDVHPYVYVYEPFTFKKVLAYGIGVEATDWHEFNDITI</sequence>
<accession>A0A6I4NX45</accession>
<name>A0A6I4NX45_9FLAO</name>
<gene>
    <name evidence="1" type="ORF">GON26_18195</name>
</gene>
<reference evidence="1 2" key="1">
    <citation type="submission" date="2019-12" db="EMBL/GenBank/DDBJ databases">
        <authorList>
            <person name="Kim Y.S."/>
        </authorList>
    </citation>
    <scope>NUCLEOTIDE SEQUENCE [LARGE SCALE GENOMIC DNA]</scope>
    <source>
        <strain evidence="1 2">GA093</strain>
    </source>
</reference>
<dbReference type="AlphaFoldDB" id="A0A6I4NX45"/>